<reference evidence="3" key="3">
    <citation type="submission" date="2018-08" db="EMBL/GenBank/DDBJ databases">
        <authorList>
            <person name="Ferrada E.E."/>
            <person name="Latorre B.A."/>
        </authorList>
    </citation>
    <scope>NUCLEOTIDE SEQUENCE</scope>
    <source>
        <strain evidence="3">NSW</strain>
    </source>
</reference>
<protein>
    <submittedName>
        <fullName evidence="2">Uncharacterized protein</fullName>
    </submittedName>
</protein>
<keyword evidence="5" id="KW-1185">Reference proteome</keyword>
<keyword evidence="1" id="KW-1133">Transmembrane helix</keyword>
<dbReference type="Proteomes" id="UP000318205">
    <property type="component" value="Segment"/>
</dbReference>
<dbReference type="EMBL" id="MF467281">
    <property type="protein sequence ID" value="ATI21250.1"/>
    <property type="molecule type" value="Genomic_DNA"/>
</dbReference>
<dbReference type="Proteomes" id="UP000318014">
    <property type="component" value="Genome"/>
</dbReference>
<evidence type="ECO:0000256" key="1">
    <source>
        <dbReference type="SAM" id="Phobius"/>
    </source>
</evidence>
<proteinExistence type="predicted"/>
<evidence type="ECO:0000313" key="5">
    <source>
        <dbReference type="Proteomes" id="UP000318205"/>
    </source>
</evidence>
<evidence type="ECO:0000313" key="3">
    <source>
        <dbReference type="EMBL" id="ATX75156.1"/>
    </source>
</evidence>
<keyword evidence="1" id="KW-0812">Transmembrane</keyword>
<dbReference type="EMBL" id="MF661791">
    <property type="protein sequence ID" value="ATX75156.1"/>
    <property type="molecule type" value="Genomic_DNA"/>
</dbReference>
<sequence length="80" mass="9036">MRQEGCEGRVVGFLWGFVVFCFFLSLYFMREETAEADNLYDLRSVPDACELETGGGATGPRMDSREGPGRERITIVNEYS</sequence>
<evidence type="ECO:0000313" key="2">
    <source>
        <dbReference type="EMBL" id="ATI21250.1"/>
    </source>
</evidence>
<evidence type="ECO:0000313" key="4">
    <source>
        <dbReference type="Proteomes" id="UP000318014"/>
    </source>
</evidence>
<reference evidence="2 5" key="2">
    <citation type="journal article" date="2017" name="Virus Res.">
        <title>Complete genomic characterisation of two novel poxviruses (WKPV and EKPV) from western and eastern grey kangaroos.</title>
        <authorList>
            <person name="Bennett M."/>
            <person name="Tu S.L."/>
            <person name="Upton C."/>
            <person name="McArtor C."/>
            <person name="Gillett A."/>
            <person name="Laird T."/>
            <person name="O'Dea M."/>
        </authorList>
    </citation>
    <scope>NUCLEOTIDE SEQUENCE [LARGE SCALE GENOMIC DNA]</scope>
    <source>
        <strain evidence="2">Sunshine Coast</strain>
    </source>
</reference>
<feature type="transmembrane region" description="Helical" evidence="1">
    <location>
        <begin position="12"/>
        <end position="29"/>
    </location>
</feature>
<gene>
    <name evidence="3" type="ORF">EKPV-NSW-ORF171</name>
</gene>
<reference evidence="3 4" key="1">
    <citation type="journal article" date="2017" name="Sci. Rep.">
        <title>Molecular and microscopic characterization of a novel Eastern grey kangaroopox virus genome directly from a clinical sample.</title>
        <authorList>
            <person name="Sarker S."/>
            <person name="Roberts H.K."/>
            <person name="Tidd N."/>
            <person name="Ault S."/>
            <person name="Ladmore G."/>
            <person name="Peters A."/>
            <person name="Forwood J.K."/>
            <person name="Helbig K."/>
            <person name="Raidal S.R."/>
        </authorList>
    </citation>
    <scope>NUCLEOTIDE SEQUENCE [LARGE SCALE GENOMIC DNA]</scope>
    <source>
        <strain evidence="3 4">NSW</strain>
    </source>
</reference>
<accession>A0A2C9DTB7</accession>
<organism evidence="2 5">
    <name type="scientific">Eastern grey kangaroopox virus</name>
    <dbReference type="NCBI Taxonomy" id="2042482"/>
    <lineage>
        <taxon>Viruses</taxon>
        <taxon>Varidnaviria</taxon>
        <taxon>Bamfordvirae</taxon>
        <taxon>Nucleocytoviricota</taxon>
        <taxon>Pokkesviricetes</taxon>
        <taxon>Chitovirales</taxon>
        <taxon>Poxviridae</taxon>
        <taxon>Chordopoxvirinae</taxon>
        <taxon>Macropopoxvirus</taxon>
        <taxon>Macropopoxvirus mgiganteuspox</taxon>
        <taxon>Eastern kangaroopox virus</taxon>
    </lineage>
</organism>
<name>A0A2C9DTB7_9POXV</name>
<keyword evidence="1" id="KW-0472">Membrane</keyword>